<evidence type="ECO:0000256" key="7">
    <source>
        <dbReference type="SAM" id="MobiDB-lite"/>
    </source>
</evidence>
<dbReference type="GO" id="GO:0048278">
    <property type="term" value="P:vesicle docking"/>
    <property type="evidence" value="ECO:0007669"/>
    <property type="project" value="TreeGrafter"/>
</dbReference>
<reference evidence="10 11" key="1">
    <citation type="submission" date="2024-01" db="EMBL/GenBank/DDBJ databases">
        <title>The genome of the rayed Mediterranean limpet Patella caerulea (Linnaeus, 1758).</title>
        <authorList>
            <person name="Anh-Thu Weber A."/>
            <person name="Halstead-Nussloch G."/>
        </authorList>
    </citation>
    <scope>NUCLEOTIDE SEQUENCE [LARGE SCALE GENOMIC DNA]</scope>
    <source>
        <strain evidence="10">AATW-2023a</strain>
        <tissue evidence="10">Whole specimen</tissue>
    </source>
</reference>
<feature type="transmembrane region" description="Helical" evidence="8">
    <location>
        <begin position="268"/>
        <end position="291"/>
    </location>
</feature>
<accession>A0AAN8K466</accession>
<evidence type="ECO:0000256" key="8">
    <source>
        <dbReference type="SAM" id="Phobius"/>
    </source>
</evidence>
<dbReference type="PANTHER" id="PTHR19957:SF307">
    <property type="entry name" value="PROTEIN SSO1-RELATED"/>
    <property type="match status" value="1"/>
</dbReference>
<dbReference type="GO" id="GO:0031201">
    <property type="term" value="C:SNARE complex"/>
    <property type="evidence" value="ECO:0007669"/>
    <property type="project" value="TreeGrafter"/>
</dbReference>
<feature type="domain" description="T-SNARE coiled-coil homology" evidence="9">
    <location>
        <begin position="195"/>
        <end position="257"/>
    </location>
</feature>
<comment type="subcellular location">
    <subcellularLocation>
        <location evidence="1">Membrane</location>
        <topology evidence="1">Single-pass type IV membrane protein</topology>
    </subcellularLocation>
</comment>
<comment type="caution">
    <text evidence="10">The sequence shown here is derived from an EMBL/GenBank/DDBJ whole genome shotgun (WGS) entry which is preliminary data.</text>
</comment>
<dbReference type="InterPro" id="IPR000727">
    <property type="entry name" value="T_SNARE_dom"/>
</dbReference>
<keyword evidence="6" id="KW-0175">Coiled coil</keyword>
<name>A0AAN8K466_PATCE</name>
<feature type="compositionally biased region" description="Basic and acidic residues" evidence="7">
    <location>
        <begin position="1"/>
        <end position="26"/>
    </location>
</feature>
<sequence length="292" mass="33346">MVKDRLEDLKKRSKEYSKVPLKDKKPPKVMADGRGIQNFLHDVEKVEAELNLLKEKVENMKKIQLTILSSPFGQDNKKLYEKLVDVIRKDSSKIRKSLKNIEGQVEESPKEENSALNRIRSEQLNRLTLGLAQTSNEFFTAQSDYMEKIKMLVRKQCDIANKGDSELQEILDAEGDFKVFTQDYITDVQDAEEQLRMIEERDKDIQALEKNICQVNELFIDMSVLVSEQGETIVNIEKQVLEASSNVVGGKEQLRQAEVSRRKRRKRCFCFIGIGIVAALIVAAIIAGIILS</sequence>
<evidence type="ECO:0000256" key="5">
    <source>
        <dbReference type="ARBA" id="ARBA00023136"/>
    </source>
</evidence>
<dbReference type="Pfam" id="PF00804">
    <property type="entry name" value="Syntaxin"/>
    <property type="match status" value="1"/>
</dbReference>
<organism evidence="10 11">
    <name type="scientific">Patella caerulea</name>
    <name type="common">Rayed Mediterranean limpet</name>
    <dbReference type="NCBI Taxonomy" id="87958"/>
    <lineage>
        <taxon>Eukaryota</taxon>
        <taxon>Metazoa</taxon>
        <taxon>Spiralia</taxon>
        <taxon>Lophotrochozoa</taxon>
        <taxon>Mollusca</taxon>
        <taxon>Gastropoda</taxon>
        <taxon>Patellogastropoda</taxon>
        <taxon>Patelloidea</taxon>
        <taxon>Patellidae</taxon>
        <taxon>Patella</taxon>
    </lineage>
</organism>
<evidence type="ECO:0000256" key="3">
    <source>
        <dbReference type="ARBA" id="ARBA00022692"/>
    </source>
</evidence>
<keyword evidence="4 8" id="KW-1133">Transmembrane helix</keyword>
<keyword evidence="5 8" id="KW-0472">Membrane</keyword>
<dbReference type="InterPro" id="IPR006011">
    <property type="entry name" value="Syntaxin_N"/>
</dbReference>
<evidence type="ECO:0000313" key="11">
    <source>
        <dbReference type="Proteomes" id="UP001347796"/>
    </source>
</evidence>
<dbReference type="InterPro" id="IPR045242">
    <property type="entry name" value="Syntaxin"/>
</dbReference>
<feature type="coiled-coil region" evidence="6">
    <location>
        <begin position="36"/>
        <end position="63"/>
    </location>
</feature>
<keyword evidence="3 8" id="KW-0812">Transmembrane</keyword>
<dbReference type="Pfam" id="PF05739">
    <property type="entry name" value="SNARE"/>
    <property type="match status" value="1"/>
</dbReference>
<dbReference type="SMART" id="SM00503">
    <property type="entry name" value="SynN"/>
    <property type="match status" value="1"/>
</dbReference>
<evidence type="ECO:0000256" key="6">
    <source>
        <dbReference type="SAM" id="Coils"/>
    </source>
</evidence>
<dbReference type="SMART" id="SM00397">
    <property type="entry name" value="t_SNARE"/>
    <property type="match status" value="1"/>
</dbReference>
<evidence type="ECO:0000256" key="4">
    <source>
        <dbReference type="ARBA" id="ARBA00022989"/>
    </source>
</evidence>
<dbReference type="GO" id="GO:0005484">
    <property type="term" value="F:SNAP receptor activity"/>
    <property type="evidence" value="ECO:0007669"/>
    <property type="project" value="TreeGrafter"/>
</dbReference>
<dbReference type="Proteomes" id="UP001347796">
    <property type="component" value="Unassembled WGS sequence"/>
</dbReference>
<dbReference type="GO" id="GO:0006906">
    <property type="term" value="P:vesicle fusion"/>
    <property type="evidence" value="ECO:0007669"/>
    <property type="project" value="TreeGrafter"/>
</dbReference>
<dbReference type="GO" id="GO:0006887">
    <property type="term" value="P:exocytosis"/>
    <property type="evidence" value="ECO:0007669"/>
    <property type="project" value="TreeGrafter"/>
</dbReference>
<evidence type="ECO:0000259" key="9">
    <source>
        <dbReference type="PROSITE" id="PS50192"/>
    </source>
</evidence>
<dbReference type="CDD" id="cd15848">
    <property type="entry name" value="SNARE_syntaxin1-like"/>
    <property type="match status" value="1"/>
</dbReference>
<gene>
    <name evidence="10" type="ORF">SNE40_004988</name>
</gene>
<dbReference type="InterPro" id="IPR010989">
    <property type="entry name" value="SNARE"/>
</dbReference>
<dbReference type="Gene3D" id="1.20.5.110">
    <property type="match status" value="1"/>
</dbReference>
<evidence type="ECO:0000313" key="10">
    <source>
        <dbReference type="EMBL" id="KAK6188908.1"/>
    </source>
</evidence>
<keyword evidence="11" id="KW-1185">Reference proteome</keyword>
<dbReference type="GO" id="GO:0005886">
    <property type="term" value="C:plasma membrane"/>
    <property type="evidence" value="ECO:0007669"/>
    <property type="project" value="TreeGrafter"/>
</dbReference>
<dbReference type="GO" id="GO:0006886">
    <property type="term" value="P:intracellular protein transport"/>
    <property type="evidence" value="ECO:0007669"/>
    <property type="project" value="TreeGrafter"/>
</dbReference>
<dbReference type="GO" id="GO:0000149">
    <property type="term" value="F:SNARE binding"/>
    <property type="evidence" value="ECO:0007669"/>
    <property type="project" value="TreeGrafter"/>
</dbReference>
<dbReference type="EMBL" id="JAZGQO010000003">
    <property type="protein sequence ID" value="KAK6188908.1"/>
    <property type="molecule type" value="Genomic_DNA"/>
</dbReference>
<dbReference type="Gene3D" id="1.20.58.70">
    <property type="match status" value="1"/>
</dbReference>
<evidence type="ECO:0000256" key="1">
    <source>
        <dbReference type="ARBA" id="ARBA00004211"/>
    </source>
</evidence>
<dbReference type="GO" id="GO:0012505">
    <property type="term" value="C:endomembrane system"/>
    <property type="evidence" value="ECO:0007669"/>
    <property type="project" value="TreeGrafter"/>
</dbReference>
<evidence type="ECO:0000256" key="2">
    <source>
        <dbReference type="ARBA" id="ARBA00009063"/>
    </source>
</evidence>
<feature type="coiled-coil region" evidence="6">
    <location>
        <begin position="181"/>
        <end position="211"/>
    </location>
</feature>
<dbReference type="AlphaFoldDB" id="A0AAN8K466"/>
<protein>
    <recommendedName>
        <fullName evidence="9">t-SNARE coiled-coil homology domain-containing protein</fullName>
    </recommendedName>
</protein>
<feature type="region of interest" description="Disordered" evidence="7">
    <location>
        <begin position="1"/>
        <end position="32"/>
    </location>
</feature>
<comment type="similarity">
    <text evidence="2">Belongs to the syntaxin family.</text>
</comment>
<dbReference type="PROSITE" id="PS50192">
    <property type="entry name" value="T_SNARE"/>
    <property type="match status" value="1"/>
</dbReference>
<dbReference type="PANTHER" id="PTHR19957">
    <property type="entry name" value="SYNTAXIN"/>
    <property type="match status" value="1"/>
</dbReference>
<dbReference type="SUPFAM" id="SSF47661">
    <property type="entry name" value="t-snare proteins"/>
    <property type="match status" value="1"/>
</dbReference>
<proteinExistence type="inferred from homology"/>